<dbReference type="InterPro" id="IPR012340">
    <property type="entry name" value="NA-bd_OB-fold"/>
</dbReference>
<dbReference type="GO" id="GO:0000049">
    <property type="term" value="F:tRNA binding"/>
    <property type="evidence" value="ECO:0007669"/>
    <property type="project" value="TreeGrafter"/>
</dbReference>
<evidence type="ECO:0000259" key="10">
    <source>
        <dbReference type="Pfam" id="PF01336"/>
    </source>
</evidence>
<dbReference type="FunFam" id="2.40.50.140:FF:000024">
    <property type="entry name" value="Lysine--tRNA ligase"/>
    <property type="match status" value="1"/>
</dbReference>
<accession>X1GJL8</accession>
<dbReference type="AlphaFoldDB" id="X1GJL8"/>
<evidence type="ECO:0000256" key="9">
    <source>
        <dbReference type="ARBA" id="ARBA00048573"/>
    </source>
</evidence>
<keyword evidence="5" id="KW-0547">Nucleotide-binding</keyword>
<dbReference type="GO" id="GO:0006430">
    <property type="term" value="P:lysyl-tRNA aminoacylation"/>
    <property type="evidence" value="ECO:0007669"/>
    <property type="project" value="TreeGrafter"/>
</dbReference>
<keyword evidence="8" id="KW-0030">Aminoacyl-tRNA synthetase</keyword>
<evidence type="ECO:0000256" key="4">
    <source>
        <dbReference type="ARBA" id="ARBA00022723"/>
    </source>
</evidence>
<organism evidence="11">
    <name type="scientific">marine sediment metagenome</name>
    <dbReference type="NCBI Taxonomy" id="412755"/>
    <lineage>
        <taxon>unclassified sequences</taxon>
        <taxon>metagenomes</taxon>
        <taxon>ecological metagenomes</taxon>
    </lineage>
</organism>
<comment type="similarity">
    <text evidence="1">Belongs to the class-II aminoacyl-tRNA synthetase family.</text>
</comment>
<comment type="caution">
    <text evidence="11">The sequence shown here is derived from an EMBL/GenBank/DDBJ whole genome shotgun (WGS) entry which is preliminary data.</text>
</comment>
<dbReference type="GO" id="GO:0004824">
    <property type="term" value="F:lysine-tRNA ligase activity"/>
    <property type="evidence" value="ECO:0007669"/>
    <property type="project" value="UniProtKB-EC"/>
</dbReference>
<evidence type="ECO:0000256" key="5">
    <source>
        <dbReference type="ARBA" id="ARBA00022741"/>
    </source>
</evidence>
<dbReference type="PANTHER" id="PTHR42918:SF15">
    <property type="entry name" value="LYSINE--TRNA LIGASE, CHLOROPLASTIC_MITOCHONDRIAL"/>
    <property type="match status" value="1"/>
</dbReference>
<dbReference type="EMBL" id="BARU01023864">
    <property type="protein sequence ID" value="GAH58111.1"/>
    <property type="molecule type" value="Genomic_DNA"/>
</dbReference>
<keyword evidence="7" id="KW-0648">Protein biosynthesis</keyword>
<keyword evidence="3" id="KW-0436">Ligase</keyword>
<dbReference type="EC" id="6.1.1.6" evidence="2"/>
<dbReference type="Pfam" id="PF01336">
    <property type="entry name" value="tRNA_anti-codon"/>
    <property type="match status" value="1"/>
</dbReference>
<sequence length="166" mass="19051">MTSRLDRIAQQRREKLNRIRARGINPYPYRYHRSHTTQEAIALLKQEEGEIQTLTLRTRGFRDSSPSVTVAGRITARRNMGKITFMDLRDSSGKIQLLFGELLDADQNQLLKEIDIGDIIGASGRLFRTKTEEPTIAVSDLTLLTKSLKPLPEKWHGLSDTDKRYR</sequence>
<gene>
    <name evidence="11" type="ORF">S03H2_38687</name>
</gene>
<evidence type="ECO:0000256" key="2">
    <source>
        <dbReference type="ARBA" id="ARBA00013166"/>
    </source>
</evidence>
<dbReference type="GO" id="GO:0005524">
    <property type="term" value="F:ATP binding"/>
    <property type="evidence" value="ECO:0007669"/>
    <property type="project" value="UniProtKB-KW"/>
</dbReference>
<evidence type="ECO:0000256" key="6">
    <source>
        <dbReference type="ARBA" id="ARBA00022840"/>
    </source>
</evidence>
<keyword evidence="4" id="KW-0479">Metal-binding</keyword>
<feature type="non-terminal residue" evidence="11">
    <location>
        <position position="166"/>
    </location>
</feature>
<dbReference type="GO" id="GO:0046872">
    <property type="term" value="F:metal ion binding"/>
    <property type="evidence" value="ECO:0007669"/>
    <property type="project" value="UniProtKB-KW"/>
</dbReference>
<evidence type="ECO:0000256" key="8">
    <source>
        <dbReference type="ARBA" id="ARBA00023146"/>
    </source>
</evidence>
<dbReference type="PANTHER" id="PTHR42918">
    <property type="entry name" value="LYSYL-TRNA SYNTHETASE"/>
    <property type="match status" value="1"/>
</dbReference>
<evidence type="ECO:0000313" key="11">
    <source>
        <dbReference type="EMBL" id="GAH58111.1"/>
    </source>
</evidence>
<dbReference type="GO" id="GO:0005829">
    <property type="term" value="C:cytosol"/>
    <property type="evidence" value="ECO:0007669"/>
    <property type="project" value="TreeGrafter"/>
</dbReference>
<name>X1GJL8_9ZZZZ</name>
<dbReference type="CDD" id="cd04322">
    <property type="entry name" value="LysRS_N"/>
    <property type="match status" value="1"/>
</dbReference>
<dbReference type="SUPFAM" id="SSF50249">
    <property type="entry name" value="Nucleic acid-binding proteins"/>
    <property type="match status" value="1"/>
</dbReference>
<proteinExistence type="inferred from homology"/>
<keyword evidence="6" id="KW-0067">ATP-binding</keyword>
<evidence type="ECO:0000256" key="3">
    <source>
        <dbReference type="ARBA" id="ARBA00022598"/>
    </source>
</evidence>
<dbReference type="InterPro" id="IPR044136">
    <property type="entry name" value="Lys-tRNA-ligase_II_N"/>
</dbReference>
<feature type="domain" description="OB" evidence="10">
    <location>
        <begin position="68"/>
        <end position="144"/>
    </location>
</feature>
<evidence type="ECO:0000256" key="1">
    <source>
        <dbReference type="ARBA" id="ARBA00008226"/>
    </source>
</evidence>
<dbReference type="Gene3D" id="2.40.50.140">
    <property type="entry name" value="Nucleic acid-binding proteins"/>
    <property type="match status" value="1"/>
</dbReference>
<reference evidence="11" key="1">
    <citation type="journal article" date="2014" name="Front. Microbiol.">
        <title>High frequency of phylogenetically diverse reductive dehalogenase-homologous genes in deep subseafloor sedimentary metagenomes.</title>
        <authorList>
            <person name="Kawai M."/>
            <person name="Futagami T."/>
            <person name="Toyoda A."/>
            <person name="Takaki Y."/>
            <person name="Nishi S."/>
            <person name="Hori S."/>
            <person name="Arai W."/>
            <person name="Tsubouchi T."/>
            <person name="Morono Y."/>
            <person name="Uchiyama I."/>
            <person name="Ito T."/>
            <person name="Fujiyama A."/>
            <person name="Inagaki F."/>
            <person name="Takami H."/>
        </authorList>
    </citation>
    <scope>NUCLEOTIDE SEQUENCE</scope>
    <source>
        <strain evidence="11">Expedition CK06-06</strain>
    </source>
</reference>
<evidence type="ECO:0000256" key="7">
    <source>
        <dbReference type="ARBA" id="ARBA00022917"/>
    </source>
</evidence>
<protein>
    <recommendedName>
        <fullName evidence="2">lysine--tRNA ligase</fullName>
        <ecNumber evidence="2">6.1.1.6</ecNumber>
    </recommendedName>
</protein>
<comment type="catalytic activity">
    <reaction evidence="9">
        <text>tRNA(Lys) + L-lysine + ATP = L-lysyl-tRNA(Lys) + AMP + diphosphate</text>
        <dbReference type="Rhea" id="RHEA:20792"/>
        <dbReference type="Rhea" id="RHEA-COMP:9696"/>
        <dbReference type="Rhea" id="RHEA-COMP:9697"/>
        <dbReference type="ChEBI" id="CHEBI:30616"/>
        <dbReference type="ChEBI" id="CHEBI:32551"/>
        <dbReference type="ChEBI" id="CHEBI:33019"/>
        <dbReference type="ChEBI" id="CHEBI:78442"/>
        <dbReference type="ChEBI" id="CHEBI:78529"/>
        <dbReference type="ChEBI" id="CHEBI:456215"/>
        <dbReference type="EC" id="6.1.1.6"/>
    </reaction>
</comment>
<dbReference type="InterPro" id="IPR004365">
    <property type="entry name" value="NA-bd_OB_tRNA"/>
</dbReference>